<evidence type="ECO:0000313" key="2">
    <source>
        <dbReference type="Proteomes" id="UP001060085"/>
    </source>
</evidence>
<protein>
    <submittedName>
        <fullName evidence="1">Uncharacterized protein</fullName>
    </submittedName>
</protein>
<gene>
    <name evidence="1" type="ORF">M9H77_37047</name>
</gene>
<keyword evidence="2" id="KW-1185">Reference proteome</keyword>
<dbReference type="Proteomes" id="UP001060085">
    <property type="component" value="Linkage Group LG08"/>
</dbReference>
<reference evidence="2" key="1">
    <citation type="journal article" date="2023" name="Nat. Plants">
        <title>Single-cell RNA sequencing provides a high-resolution roadmap for understanding the multicellular compartmentation of specialized metabolism.</title>
        <authorList>
            <person name="Sun S."/>
            <person name="Shen X."/>
            <person name="Li Y."/>
            <person name="Li Y."/>
            <person name="Wang S."/>
            <person name="Li R."/>
            <person name="Zhang H."/>
            <person name="Shen G."/>
            <person name="Guo B."/>
            <person name="Wei J."/>
            <person name="Xu J."/>
            <person name="St-Pierre B."/>
            <person name="Chen S."/>
            <person name="Sun C."/>
        </authorList>
    </citation>
    <scope>NUCLEOTIDE SEQUENCE [LARGE SCALE GENOMIC DNA]</scope>
</reference>
<evidence type="ECO:0000313" key="1">
    <source>
        <dbReference type="EMBL" id="KAI5651042.1"/>
    </source>
</evidence>
<sequence>MSILPSENLVGSTSSSQRSSPDSSFNHGCHSPDRYNPSPSSFRSLRISDDATPSSNPSHNFSGPVAPAADNSDGSCKEVSGREMPSTESILVHHSGGKNLQHEAAGQAAVASDQSRSKLSGSPNDHQISASTGSHGNSAHSSGKKTQMVSGNHLLNFHYDPISRSLPRPRAPPLRRSHRRKPYNKDLFLQANYKFVVLDSGNYAPEYIDPDKMLLWEDLICVKYLTPFQVQCPICLEDPLCPQITSCGHIFCFPCIMQYLMLGEDDCKSEYSKKCPLCFLMISSKDMYTIQIENVKQYHLGDVIEFLLLTRRKDSFLLFQKDKCQAANDKIQDTFSKFIFTSDVDLSFREAMSDLDSWLAKADSGLVDDLEKLPYVCAAIKQLDQRKKYWNERQVSNSFNHEAGEVLGANSSGSILDKSVRLGSSPPDWSQTTDTAELLEDTDGILSSSFDDHKNVPAHFNGFGDRKDRDSYSFYQAVDGQHLILHPLNMKCLLHHYGHYDKLPSRISGKILQLESITQSEAMRRRYRYLSHFSLTTTFQLCEIDLSDALPADALTPFMEEIKNREKQRKQLARKEHREKIKAEAVGLQFATVPVSLEQTSFDESPTFSMDDFEALGSSTATSTSPPDIVERPSFSNVARLGFAAGRDSPVLKTEGTHSIPKIQMIRDSFAATGTTDNGSPSFANVASRGKPPERQDDPPKVNEMGKKGKKSSRVLLSTAGGRRY</sequence>
<comment type="caution">
    <text evidence="1">The sequence shown here is derived from an EMBL/GenBank/DDBJ whole genome shotgun (WGS) entry which is preliminary data.</text>
</comment>
<dbReference type="EMBL" id="CM044708">
    <property type="protein sequence ID" value="KAI5651042.1"/>
    <property type="molecule type" value="Genomic_DNA"/>
</dbReference>
<organism evidence="1 2">
    <name type="scientific">Catharanthus roseus</name>
    <name type="common">Madagascar periwinkle</name>
    <name type="synonym">Vinca rosea</name>
    <dbReference type="NCBI Taxonomy" id="4058"/>
    <lineage>
        <taxon>Eukaryota</taxon>
        <taxon>Viridiplantae</taxon>
        <taxon>Streptophyta</taxon>
        <taxon>Embryophyta</taxon>
        <taxon>Tracheophyta</taxon>
        <taxon>Spermatophyta</taxon>
        <taxon>Magnoliopsida</taxon>
        <taxon>eudicotyledons</taxon>
        <taxon>Gunneridae</taxon>
        <taxon>Pentapetalae</taxon>
        <taxon>asterids</taxon>
        <taxon>lamiids</taxon>
        <taxon>Gentianales</taxon>
        <taxon>Apocynaceae</taxon>
        <taxon>Rauvolfioideae</taxon>
        <taxon>Vinceae</taxon>
        <taxon>Catharanthinae</taxon>
        <taxon>Catharanthus</taxon>
    </lineage>
</organism>
<name>A0ACB9ZVR0_CATRO</name>
<proteinExistence type="predicted"/>
<accession>A0ACB9ZVR0</accession>